<keyword evidence="2" id="KW-0902">Two-component regulatory system</keyword>
<protein>
    <recommendedName>
        <fullName evidence="3">Response regulatory domain-containing protein</fullName>
    </recommendedName>
</protein>
<name>A0A3B0ZCQ0_9ZZZZ</name>
<dbReference type="EMBL" id="UOFP01000265">
    <property type="protein sequence ID" value="VAW89341.1"/>
    <property type="molecule type" value="Genomic_DNA"/>
</dbReference>
<dbReference type="SUPFAM" id="SSF52172">
    <property type="entry name" value="CheY-like"/>
    <property type="match status" value="1"/>
</dbReference>
<dbReference type="InterPro" id="IPR001789">
    <property type="entry name" value="Sig_transdc_resp-reg_receiver"/>
</dbReference>
<dbReference type="PROSITE" id="PS50110">
    <property type="entry name" value="RESPONSE_REGULATORY"/>
    <property type="match status" value="1"/>
</dbReference>
<dbReference type="InterPro" id="IPR050595">
    <property type="entry name" value="Bact_response_regulator"/>
</dbReference>
<reference evidence="4" key="1">
    <citation type="submission" date="2018-06" db="EMBL/GenBank/DDBJ databases">
        <authorList>
            <person name="Zhirakovskaya E."/>
        </authorList>
    </citation>
    <scope>NUCLEOTIDE SEQUENCE</scope>
</reference>
<dbReference type="PANTHER" id="PTHR44591:SF14">
    <property type="entry name" value="PROTEIN PILG"/>
    <property type="match status" value="1"/>
</dbReference>
<dbReference type="Pfam" id="PF00072">
    <property type="entry name" value="Response_reg"/>
    <property type="match status" value="1"/>
</dbReference>
<dbReference type="InterPro" id="IPR011006">
    <property type="entry name" value="CheY-like_superfamily"/>
</dbReference>
<evidence type="ECO:0000256" key="1">
    <source>
        <dbReference type="ARBA" id="ARBA00022553"/>
    </source>
</evidence>
<keyword evidence="1" id="KW-0597">Phosphoprotein</keyword>
<dbReference type="PANTHER" id="PTHR44591">
    <property type="entry name" value="STRESS RESPONSE REGULATOR PROTEIN 1"/>
    <property type="match status" value="1"/>
</dbReference>
<dbReference type="GO" id="GO:0000160">
    <property type="term" value="P:phosphorelay signal transduction system"/>
    <property type="evidence" value="ECO:0007669"/>
    <property type="project" value="UniProtKB-KW"/>
</dbReference>
<organism evidence="4">
    <name type="scientific">hydrothermal vent metagenome</name>
    <dbReference type="NCBI Taxonomy" id="652676"/>
    <lineage>
        <taxon>unclassified sequences</taxon>
        <taxon>metagenomes</taxon>
        <taxon>ecological metagenomes</taxon>
    </lineage>
</organism>
<proteinExistence type="predicted"/>
<evidence type="ECO:0000313" key="4">
    <source>
        <dbReference type="EMBL" id="VAW89341.1"/>
    </source>
</evidence>
<sequence length="124" mass="13374">MATVLLVDDEMSVREMVSEVIRQCGHKVVTASSVTEAKGYFTSQEIDLVVTDLVMPEQSGIDLILEFKQIKPNVKVLAISGGGGITGRFDYLPIASLVGAGAVLKKPFSINEFSKKLEELLSVS</sequence>
<feature type="domain" description="Response regulatory" evidence="3">
    <location>
        <begin position="3"/>
        <end position="121"/>
    </location>
</feature>
<evidence type="ECO:0000256" key="2">
    <source>
        <dbReference type="ARBA" id="ARBA00023012"/>
    </source>
</evidence>
<dbReference type="AlphaFoldDB" id="A0A3B0ZCQ0"/>
<evidence type="ECO:0000259" key="3">
    <source>
        <dbReference type="PROSITE" id="PS50110"/>
    </source>
</evidence>
<accession>A0A3B0ZCQ0</accession>
<dbReference type="Gene3D" id="3.40.50.2300">
    <property type="match status" value="1"/>
</dbReference>
<dbReference type="SMART" id="SM00448">
    <property type="entry name" value="REC"/>
    <property type="match status" value="1"/>
</dbReference>
<gene>
    <name evidence="4" type="ORF">MNBD_GAMMA18-1070</name>
</gene>